<accession>A0ABY7E0U7</accession>
<evidence type="ECO:0000256" key="1">
    <source>
        <dbReference type="SAM" id="MobiDB-lite"/>
    </source>
</evidence>
<reference evidence="2" key="1">
    <citation type="submission" date="2022-11" db="EMBL/GenBank/DDBJ databases">
        <title>Centuries of genome instability and evolution in soft-shell clam transmissible cancer (bioRxiv).</title>
        <authorList>
            <person name="Hart S.F.M."/>
            <person name="Yonemitsu M.A."/>
            <person name="Giersch R.M."/>
            <person name="Beal B.F."/>
            <person name="Arriagada G."/>
            <person name="Davis B.W."/>
            <person name="Ostrander E.A."/>
            <person name="Goff S.P."/>
            <person name="Metzger M.J."/>
        </authorList>
    </citation>
    <scope>NUCLEOTIDE SEQUENCE</scope>
    <source>
        <strain evidence="2">MELC-2E11</strain>
        <tissue evidence="2">Siphon/mantle</tissue>
    </source>
</reference>
<evidence type="ECO:0000313" key="2">
    <source>
        <dbReference type="EMBL" id="WAR02457.1"/>
    </source>
</evidence>
<evidence type="ECO:0000313" key="3">
    <source>
        <dbReference type="Proteomes" id="UP001164746"/>
    </source>
</evidence>
<sequence length="192" mass="20788">MDEAIRETEEIRAGVELLANLQVNILEGFGVGSLESEESDIDSTDEETDLTFCEKCMLWFPGGPPLTFLPFPVPDGDKRPGSCPNHEHCGQGVELPPSDVLQKAHSDGSTDAGVLSVECTLPVEKVNIWLDHLTSVAANRKRGKAKAAETRSSKKRQALLKRIPTKPGGDTVFATNTSDSFPFDDIPVAGKR</sequence>
<protein>
    <submittedName>
        <fullName evidence="2">Uncharacterized protein</fullName>
    </submittedName>
</protein>
<name>A0ABY7E0U7_MYAAR</name>
<dbReference type="Proteomes" id="UP001164746">
    <property type="component" value="Chromosome 4"/>
</dbReference>
<feature type="region of interest" description="Disordered" evidence="1">
    <location>
        <begin position="142"/>
        <end position="192"/>
    </location>
</feature>
<keyword evidence="3" id="KW-1185">Reference proteome</keyword>
<dbReference type="EMBL" id="CP111015">
    <property type="protein sequence ID" value="WAR02457.1"/>
    <property type="molecule type" value="Genomic_DNA"/>
</dbReference>
<organism evidence="2 3">
    <name type="scientific">Mya arenaria</name>
    <name type="common">Soft-shell clam</name>
    <dbReference type="NCBI Taxonomy" id="6604"/>
    <lineage>
        <taxon>Eukaryota</taxon>
        <taxon>Metazoa</taxon>
        <taxon>Spiralia</taxon>
        <taxon>Lophotrochozoa</taxon>
        <taxon>Mollusca</taxon>
        <taxon>Bivalvia</taxon>
        <taxon>Autobranchia</taxon>
        <taxon>Heteroconchia</taxon>
        <taxon>Euheterodonta</taxon>
        <taxon>Imparidentia</taxon>
        <taxon>Neoheterodontei</taxon>
        <taxon>Myida</taxon>
        <taxon>Myoidea</taxon>
        <taxon>Myidae</taxon>
        <taxon>Mya</taxon>
    </lineage>
</organism>
<gene>
    <name evidence="2" type="ORF">MAR_009015</name>
</gene>
<proteinExistence type="predicted"/>